<dbReference type="GO" id="GO:0000155">
    <property type="term" value="F:phosphorelay sensor kinase activity"/>
    <property type="evidence" value="ECO:0007669"/>
    <property type="project" value="InterPro"/>
</dbReference>
<dbReference type="InterPro" id="IPR036097">
    <property type="entry name" value="HisK_dim/P_sf"/>
</dbReference>
<dbReference type="Gene3D" id="2.10.70.100">
    <property type="match status" value="1"/>
</dbReference>
<evidence type="ECO:0000259" key="14">
    <source>
        <dbReference type="PROSITE" id="PS50110"/>
    </source>
</evidence>
<keyword evidence="18" id="KW-1185">Reference proteome</keyword>
<dbReference type="Gene3D" id="3.30.450.20">
    <property type="entry name" value="PAS domain"/>
    <property type="match status" value="2"/>
</dbReference>
<evidence type="ECO:0000256" key="2">
    <source>
        <dbReference type="ARBA" id="ARBA00004236"/>
    </source>
</evidence>
<dbReference type="EC" id="2.7.13.3" evidence="3"/>
<keyword evidence="7" id="KW-0547">Nucleotide-binding</keyword>
<feature type="modified residue" description="4-aspartylphosphate" evidence="12">
    <location>
        <position position="571"/>
    </location>
</feature>
<dbReference type="Gene3D" id="1.10.287.130">
    <property type="match status" value="1"/>
</dbReference>
<dbReference type="InterPro" id="IPR011006">
    <property type="entry name" value="CheY-like_superfamily"/>
</dbReference>
<dbReference type="InterPro" id="IPR004358">
    <property type="entry name" value="Sig_transdc_His_kin-like_C"/>
</dbReference>
<dbReference type="Pfam" id="PF00072">
    <property type="entry name" value="Response_reg"/>
    <property type="match status" value="1"/>
</dbReference>
<feature type="domain" description="PAC" evidence="16">
    <location>
        <begin position="83"/>
        <end position="134"/>
    </location>
</feature>
<evidence type="ECO:0000256" key="12">
    <source>
        <dbReference type="PROSITE-ProRule" id="PRU00169"/>
    </source>
</evidence>
<dbReference type="SUPFAM" id="SSF52172">
    <property type="entry name" value="CheY-like"/>
    <property type="match status" value="1"/>
</dbReference>
<keyword evidence="8" id="KW-0418">Kinase</keyword>
<dbReference type="Gene3D" id="3.40.50.2300">
    <property type="match status" value="1"/>
</dbReference>
<keyword evidence="5 12" id="KW-0597">Phosphoprotein</keyword>
<dbReference type="InterPro" id="IPR003594">
    <property type="entry name" value="HATPase_dom"/>
</dbReference>
<dbReference type="InterPro" id="IPR001789">
    <property type="entry name" value="Sig_transdc_resp-reg_receiver"/>
</dbReference>
<feature type="domain" description="Response regulatory" evidence="14">
    <location>
        <begin position="521"/>
        <end position="638"/>
    </location>
</feature>
<dbReference type="GO" id="GO:0005524">
    <property type="term" value="F:ATP binding"/>
    <property type="evidence" value="ECO:0007669"/>
    <property type="project" value="UniProtKB-KW"/>
</dbReference>
<dbReference type="SMART" id="SM00387">
    <property type="entry name" value="HATPase_c"/>
    <property type="match status" value="1"/>
</dbReference>
<dbReference type="InterPro" id="IPR035965">
    <property type="entry name" value="PAS-like_dom_sf"/>
</dbReference>
<dbReference type="InterPro" id="IPR003661">
    <property type="entry name" value="HisK_dim/P_dom"/>
</dbReference>
<comment type="catalytic activity">
    <reaction evidence="1">
        <text>ATP + protein L-histidine = ADP + protein N-phospho-L-histidine.</text>
        <dbReference type="EC" id="2.7.13.3"/>
    </reaction>
</comment>
<dbReference type="SMART" id="SM00388">
    <property type="entry name" value="HisKA"/>
    <property type="match status" value="1"/>
</dbReference>
<keyword evidence="6" id="KW-0808">Transferase</keyword>
<dbReference type="InterPro" id="IPR000700">
    <property type="entry name" value="PAS-assoc_C"/>
</dbReference>
<dbReference type="Pfam" id="PF00512">
    <property type="entry name" value="HisKA"/>
    <property type="match status" value="1"/>
</dbReference>
<dbReference type="SUPFAM" id="SSF55785">
    <property type="entry name" value="PYP-like sensor domain (PAS domain)"/>
    <property type="match status" value="2"/>
</dbReference>
<dbReference type="STRING" id="195064.SAMN05421721_10863"/>
<organism evidence="17 18">
    <name type="scientific">Ectothiorhodospira mobilis</name>
    <dbReference type="NCBI Taxonomy" id="195064"/>
    <lineage>
        <taxon>Bacteria</taxon>
        <taxon>Pseudomonadati</taxon>
        <taxon>Pseudomonadota</taxon>
        <taxon>Gammaproteobacteria</taxon>
        <taxon>Chromatiales</taxon>
        <taxon>Ectothiorhodospiraceae</taxon>
        <taxon>Ectothiorhodospira</taxon>
    </lineage>
</organism>
<evidence type="ECO:0000259" key="16">
    <source>
        <dbReference type="PROSITE" id="PS50113"/>
    </source>
</evidence>
<dbReference type="GO" id="GO:0005886">
    <property type="term" value="C:plasma membrane"/>
    <property type="evidence" value="ECO:0007669"/>
    <property type="project" value="UniProtKB-SubCell"/>
</dbReference>
<dbReference type="Pfam" id="PF08447">
    <property type="entry name" value="PAS_3"/>
    <property type="match status" value="2"/>
</dbReference>
<dbReference type="SUPFAM" id="SSF47384">
    <property type="entry name" value="Homodimeric domain of signal transducing histidine kinase"/>
    <property type="match status" value="1"/>
</dbReference>
<dbReference type="SUPFAM" id="SSF55874">
    <property type="entry name" value="ATPase domain of HSP90 chaperone/DNA topoisomerase II/histidine kinase"/>
    <property type="match status" value="1"/>
</dbReference>
<dbReference type="PROSITE" id="PS50110">
    <property type="entry name" value="RESPONSE_REGULATORY"/>
    <property type="match status" value="1"/>
</dbReference>
<keyword evidence="10" id="KW-0902">Two-component regulatory system</keyword>
<evidence type="ECO:0000256" key="9">
    <source>
        <dbReference type="ARBA" id="ARBA00022840"/>
    </source>
</evidence>
<dbReference type="PRINTS" id="PR00344">
    <property type="entry name" value="BCTRLSENSOR"/>
</dbReference>
<feature type="domain" description="Histidine kinase" evidence="13">
    <location>
        <begin position="284"/>
        <end position="497"/>
    </location>
</feature>
<evidence type="ECO:0000256" key="4">
    <source>
        <dbReference type="ARBA" id="ARBA00022475"/>
    </source>
</evidence>
<dbReference type="PROSITE" id="PS50113">
    <property type="entry name" value="PAC"/>
    <property type="match status" value="2"/>
</dbReference>
<evidence type="ECO:0000256" key="8">
    <source>
        <dbReference type="ARBA" id="ARBA00022777"/>
    </source>
</evidence>
<evidence type="ECO:0000256" key="10">
    <source>
        <dbReference type="ARBA" id="ARBA00023012"/>
    </source>
</evidence>
<dbReference type="EMBL" id="FOUO01000008">
    <property type="protein sequence ID" value="SFM52855.1"/>
    <property type="molecule type" value="Genomic_DNA"/>
</dbReference>
<dbReference type="InterPro" id="IPR013655">
    <property type="entry name" value="PAS_fold_3"/>
</dbReference>
<dbReference type="AlphaFoldDB" id="A0A1I4RKS4"/>
<dbReference type="PANTHER" id="PTHR43047:SF64">
    <property type="entry name" value="HISTIDINE KINASE CONTAINING CHEY-HOMOLOGOUS RECEIVER DOMAIN AND PAS DOMAIN-RELATED"/>
    <property type="match status" value="1"/>
</dbReference>
<dbReference type="SMART" id="SM00448">
    <property type="entry name" value="REC"/>
    <property type="match status" value="1"/>
</dbReference>
<dbReference type="NCBIfam" id="TIGR00229">
    <property type="entry name" value="sensory_box"/>
    <property type="match status" value="1"/>
</dbReference>
<evidence type="ECO:0000313" key="17">
    <source>
        <dbReference type="EMBL" id="SFM52855.1"/>
    </source>
</evidence>
<dbReference type="SMART" id="SM00086">
    <property type="entry name" value="PAC"/>
    <property type="match status" value="2"/>
</dbReference>
<dbReference type="PROSITE" id="PS50109">
    <property type="entry name" value="HIS_KIN"/>
    <property type="match status" value="1"/>
</dbReference>
<evidence type="ECO:0000259" key="15">
    <source>
        <dbReference type="PROSITE" id="PS50112"/>
    </source>
</evidence>
<evidence type="ECO:0000256" key="6">
    <source>
        <dbReference type="ARBA" id="ARBA00022679"/>
    </source>
</evidence>
<feature type="domain" description="PAC" evidence="16">
    <location>
        <begin position="212"/>
        <end position="266"/>
    </location>
</feature>
<evidence type="ECO:0000313" key="18">
    <source>
        <dbReference type="Proteomes" id="UP000199556"/>
    </source>
</evidence>
<dbReference type="PROSITE" id="PS50112">
    <property type="entry name" value="PAS"/>
    <property type="match status" value="1"/>
</dbReference>
<evidence type="ECO:0000256" key="5">
    <source>
        <dbReference type="ARBA" id="ARBA00022553"/>
    </source>
</evidence>
<comment type="subcellular location">
    <subcellularLocation>
        <location evidence="2">Cell membrane</location>
    </subcellularLocation>
</comment>
<evidence type="ECO:0000259" key="13">
    <source>
        <dbReference type="PROSITE" id="PS50109"/>
    </source>
</evidence>
<accession>A0A1I4RKS4</accession>
<keyword evidence="11" id="KW-0472">Membrane</keyword>
<dbReference type="InterPro" id="IPR000014">
    <property type="entry name" value="PAS"/>
</dbReference>
<dbReference type="RefSeq" id="WP_177217624.1">
    <property type="nucleotide sequence ID" value="NZ_FOUO01000008.1"/>
</dbReference>
<feature type="domain" description="PAS" evidence="15">
    <location>
        <begin position="27"/>
        <end position="80"/>
    </location>
</feature>
<keyword evidence="4" id="KW-1003">Cell membrane</keyword>
<dbReference type="CDD" id="cd00082">
    <property type="entry name" value="HisKA"/>
    <property type="match status" value="1"/>
</dbReference>
<sequence length="648" mass="72374">MAEHPHPMERIAAPLPALIYQYHLHPDGTAALPYASNAIHGFYGLSPEEATRDVSRLFERIHPEDRQGFQESITRSAEQMTPWQAEYRILHPHRGEIWVQAHALPERLPDGGILWSGYKLDITEHKRLQAELSESRAKLQEAGHLARLGHWEIHLGRGEVWLSDLAFLIHGHAPGTFRPTLRRYSKLVHPEDRDRIKAVLKQAIRGDIDDVQTSEHRIVKPDGTVAWVHTETRIHRGGKGKGRTKRIFGTVQDITAHKRVEEDLRASKSVSDRANQLKSEFILGMSHELRTPMNAILGFAQLLDADPDLNADQRENVQEILKAGDHLLELMNEILDLSRVESGKMELAAVTVDCEALARECITLARPLAEPRGIRLECRVDETPHALGDGLRLKQVLVNLLSNGIKYNRPGGRVDLHVRPQGEWVHMEVSDTGYGIPPERRGELFQPFNRLDHNEVEGTGIGLVICKRLVEAMGGTISVQSEPGRGSRFCVRLPRAYPEQAAAGMAMAPEYTREPPRAQGTVLHIDDNPGNLRLMQRLAARLGEVELIGAATPSLGIDLAVAYHPDLILMDLHMPGINGFEALHTLRRMPALQDTPVVALTACASRDEIHRGREAGFDGYLTLPLNLQEVLDTVHHHLRDGSRPAKSA</sequence>
<gene>
    <name evidence="17" type="ORF">SAMN05421721_10863</name>
</gene>
<dbReference type="PANTHER" id="PTHR43047">
    <property type="entry name" value="TWO-COMPONENT HISTIDINE PROTEIN KINASE"/>
    <property type="match status" value="1"/>
</dbReference>
<evidence type="ECO:0000256" key="1">
    <source>
        <dbReference type="ARBA" id="ARBA00000085"/>
    </source>
</evidence>
<dbReference type="FunFam" id="3.30.565.10:FF:000023">
    <property type="entry name" value="PAS domain-containing sensor histidine kinase"/>
    <property type="match status" value="1"/>
</dbReference>
<dbReference type="InterPro" id="IPR001610">
    <property type="entry name" value="PAC"/>
</dbReference>
<evidence type="ECO:0000256" key="11">
    <source>
        <dbReference type="ARBA" id="ARBA00023136"/>
    </source>
</evidence>
<evidence type="ECO:0000256" key="3">
    <source>
        <dbReference type="ARBA" id="ARBA00012438"/>
    </source>
</evidence>
<dbReference type="InterPro" id="IPR005467">
    <property type="entry name" value="His_kinase_dom"/>
</dbReference>
<dbReference type="Pfam" id="PF02518">
    <property type="entry name" value="HATPase_c"/>
    <property type="match status" value="1"/>
</dbReference>
<name>A0A1I4RKS4_ECTMO</name>
<dbReference type="Proteomes" id="UP000199556">
    <property type="component" value="Unassembled WGS sequence"/>
</dbReference>
<protein>
    <recommendedName>
        <fullName evidence="3">histidine kinase</fullName>
        <ecNumber evidence="3">2.7.13.3</ecNumber>
    </recommendedName>
</protein>
<dbReference type="CDD" id="cd16922">
    <property type="entry name" value="HATPase_EvgS-ArcB-TorS-like"/>
    <property type="match status" value="1"/>
</dbReference>
<reference evidence="17 18" key="1">
    <citation type="submission" date="2016-10" db="EMBL/GenBank/DDBJ databases">
        <authorList>
            <person name="de Groot N.N."/>
        </authorList>
    </citation>
    <scope>NUCLEOTIDE SEQUENCE [LARGE SCALE GENOMIC DNA]</scope>
    <source>
        <strain evidence="17 18">DSM 4180</strain>
    </source>
</reference>
<proteinExistence type="predicted"/>
<keyword evidence="9" id="KW-0067">ATP-binding</keyword>
<dbReference type="InterPro" id="IPR036890">
    <property type="entry name" value="HATPase_C_sf"/>
</dbReference>
<dbReference type="Gene3D" id="3.30.565.10">
    <property type="entry name" value="Histidine kinase-like ATPase, C-terminal domain"/>
    <property type="match status" value="1"/>
</dbReference>
<evidence type="ECO:0000256" key="7">
    <source>
        <dbReference type="ARBA" id="ARBA00022741"/>
    </source>
</evidence>
<dbReference type="CDD" id="cd00130">
    <property type="entry name" value="PAS"/>
    <property type="match status" value="2"/>
</dbReference>